<organism evidence="2 3">
    <name type="scientific">Lysobacter antibioticus</name>
    <dbReference type="NCBI Taxonomy" id="84531"/>
    <lineage>
        <taxon>Bacteria</taxon>
        <taxon>Pseudomonadati</taxon>
        <taxon>Pseudomonadota</taxon>
        <taxon>Gammaproteobacteria</taxon>
        <taxon>Lysobacterales</taxon>
        <taxon>Lysobacteraceae</taxon>
        <taxon>Lysobacter</taxon>
    </lineage>
</organism>
<evidence type="ECO:0000313" key="3">
    <source>
        <dbReference type="Proteomes" id="UP000060787"/>
    </source>
</evidence>
<reference evidence="2" key="1">
    <citation type="journal article" date="2015" name="BMC Genomics">
        <title>Comparative genomics and metabolic profiling of the genus Lysobacter.</title>
        <authorList>
            <person name="de Bruijn I."/>
            <person name="Cheng X."/>
            <person name="de Jager V."/>
            <person name="Exposito R.G."/>
            <person name="Watrous J."/>
            <person name="Patel N."/>
            <person name="Postma J."/>
            <person name="Dorrestein P.C."/>
            <person name="Kobayashi D."/>
            <person name="Raaijmakers J.M."/>
        </authorList>
    </citation>
    <scope>NUCLEOTIDE SEQUENCE [LARGE SCALE GENOMIC DNA]</scope>
    <source>
        <strain evidence="2">76</strain>
    </source>
</reference>
<dbReference type="Proteomes" id="UP000060787">
    <property type="component" value="Chromosome"/>
</dbReference>
<dbReference type="STRING" id="84531.LA76x_4808"/>
<accession>A0A0S2FH95</accession>
<sequence>MGRRFGLVGALVLPHARPFQREGVEASTGLRKRSCRHTPNANSIHAAERRSLRCQRRSARPRPGLAPPPGLPGAAAAGAGDERPDHHLGSSRVGHFGPQRYISPIPPTSPVTCPA</sequence>
<gene>
    <name evidence="2" type="ORF">LA76x_4808</name>
</gene>
<dbReference type="KEGG" id="lab:LA76x_4808"/>
<proteinExistence type="predicted"/>
<protein>
    <submittedName>
        <fullName evidence="2">Uncharacterized protein</fullName>
    </submittedName>
</protein>
<feature type="region of interest" description="Disordered" evidence="1">
    <location>
        <begin position="19"/>
        <end position="115"/>
    </location>
</feature>
<evidence type="ECO:0000256" key="1">
    <source>
        <dbReference type="SAM" id="MobiDB-lite"/>
    </source>
</evidence>
<dbReference type="EMBL" id="CP011129">
    <property type="protein sequence ID" value="ALN82911.1"/>
    <property type="molecule type" value="Genomic_DNA"/>
</dbReference>
<keyword evidence="3" id="KW-1185">Reference proteome</keyword>
<evidence type="ECO:0000313" key="2">
    <source>
        <dbReference type="EMBL" id="ALN82911.1"/>
    </source>
</evidence>
<name>A0A0S2FH95_LYSAN</name>
<dbReference type="AlphaFoldDB" id="A0A0S2FH95"/>